<feature type="transmembrane region" description="Helical" evidence="7">
    <location>
        <begin position="347"/>
        <end position="366"/>
    </location>
</feature>
<keyword evidence="6 7" id="KW-0472">Membrane</keyword>
<feature type="transmembrane region" description="Helical" evidence="7">
    <location>
        <begin position="221"/>
        <end position="239"/>
    </location>
</feature>
<evidence type="ECO:0000256" key="7">
    <source>
        <dbReference type="SAM" id="Phobius"/>
    </source>
</evidence>
<dbReference type="PANTHER" id="PTHR43266">
    <property type="entry name" value="MACROLIDE-EFFLUX PROTEIN"/>
    <property type="match status" value="1"/>
</dbReference>
<evidence type="ECO:0000313" key="9">
    <source>
        <dbReference type="EMBL" id="TYP74725.1"/>
    </source>
</evidence>
<dbReference type="CDD" id="cd06173">
    <property type="entry name" value="MFS_MefA_like"/>
    <property type="match status" value="1"/>
</dbReference>
<dbReference type="EMBL" id="VNHS01000005">
    <property type="protein sequence ID" value="TYP74725.1"/>
    <property type="molecule type" value="Genomic_DNA"/>
</dbReference>
<evidence type="ECO:0000256" key="2">
    <source>
        <dbReference type="ARBA" id="ARBA00022448"/>
    </source>
</evidence>
<keyword evidence="10" id="KW-1185">Reference proteome</keyword>
<feature type="transmembrane region" description="Helical" evidence="7">
    <location>
        <begin position="136"/>
        <end position="160"/>
    </location>
</feature>
<dbReference type="InterPro" id="IPR020846">
    <property type="entry name" value="MFS_dom"/>
</dbReference>
<dbReference type="GO" id="GO:0022857">
    <property type="term" value="F:transmembrane transporter activity"/>
    <property type="evidence" value="ECO:0007669"/>
    <property type="project" value="InterPro"/>
</dbReference>
<keyword evidence="4 7" id="KW-0812">Transmembrane</keyword>
<evidence type="ECO:0000259" key="8">
    <source>
        <dbReference type="PROSITE" id="PS50850"/>
    </source>
</evidence>
<dbReference type="AlphaFoldDB" id="A0A5S5C5M5"/>
<dbReference type="Pfam" id="PF07690">
    <property type="entry name" value="MFS_1"/>
    <property type="match status" value="1"/>
</dbReference>
<feature type="transmembrane region" description="Helical" evidence="7">
    <location>
        <begin position="378"/>
        <end position="399"/>
    </location>
</feature>
<gene>
    <name evidence="9" type="ORF">BCM02_105270</name>
</gene>
<feature type="transmembrane region" description="Helical" evidence="7">
    <location>
        <begin position="166"/>
        <end position="188"/>
    </location>
</feature>
<feature type="transmembrane region" description="Helical" evidence="7">
    <location>
        <begin position="301"/>
        <end position="327"/>
    </location>
</feature>
<organism evidence="9 10">
    <name type="scientific">Paenibacillus methanolicus</name>
    <dbReference type="NCBI Taxonomy" id="582686"/>
    <lineage>
        <taxon>Bacteria</taxon>
        <taxon>Bacillati</taxon>
        <taxon>Bacillota</taxon>
        <taxon>Bacilli</taxon>
        <taxon>Bacillales</taxon>
        <taxon>Paenibacillaceae</taxon>
        <taxon>Paenibacillus</taxon>
    </lineage>
</organism>
<sequence>MTMRTFAETWKYPAILLVGIGIANVSGWIYFIALNLIALKTTGSVLAVSGLYVVRTLASLCAGAWSGSLIDRLNKRTLMIALDVGRAGLIALLPLHDAMWYIYLMVFVIQMAGAVFGPASGAYITKLIPPDRRSRFNAWNALIGSGAFLIGPAIAGLLFVAGSPSAAIYINAAALLVSGMLTLLMPNLEGDKGGIMKERMNWTMIRQDWRKVIGFYARSKHVLTVILLFSGVMVVMASAVDSLEAAFAKVVLGLSARDYGLLVSVAGAGIIAGAGVNALMVSRMPATRLIGLGTPGVCAGYFIYACSSGFAGAASGFFILAFFLAFANTGYATFYQNHIPVDLMGRIGSVNGFVEALLAMTATIAMGATAEAGAMQEVVIAGVAVMAVLGGGLSAYLLWPKRDGQAGDAV</sequence>
<proteinExistence type="predicted"/>
<reference evidence="9 10" key="1">
    <citation type="submission" date="2019-07" db="EMBL/GenBank/DDBJ databases">
        <title>Genomic Encyclopedia of Type Strains, Phase III (KMG-III): the genomes of soil and plant-associated and newly described type strains.</title>
        <authorList>
            <person name="Whitman W."/>
        </authorList>
    </citation>
    <scope>NUCLEOTIDE SEQUENCE [LARGE SCALE GENOMIC DNA]</scope>
    <source>
        <strain evidence="9 10">BL24</strain>
    </source>
</reference>
<evidence type="ECO:0000256" key="6">
    <source>
        <dbReference type="ARBA" id="ARBA00023136"/>
    </source>
</evidence>
<dbReference type="Proteomes" id="UP000323257">
    <property type="component" value="Unassembled WGS sequence"/>
</dbReference>
<evidence type="ECO:0000256" key="1">
    <source>
        <dbReference type="ARBA" id="ARBA00004651"/>
    </source>
</evidence>
<name>A0A5S5C5M5_9BACL</name>
<protein>
    <submittedName>
        <fullName evidence="9">MFS transporter</fullName>
    </submittedName>
</protein>
<keyword evidence="5 7" id="KW-1133">Transmembrane helix</keyword>
<feature type="transmembrane region" description="Helical" evidence="7">
    <location>
        <begin position="259"/>
        <end position="280"/>
    </location>
</feature>
<dbReference type="RefSeq" id="WP_246183386.1">
    <property type="nucleotide sequence ID" value="NZ_VNHS01000005.1"/>
</dbReference>
<evidence type="ECO:0000256" key="3">
    <source>
        <dbReference type="ARBA" id="ARBA00022475"/>
    </source>
</evidence>
<keyword evidence="2" id="KW-0813">Transport</keyword>
<feature type="domain" description="Major facilitator superfamily (MFS) profile" evidence="8">
    <location>
        <begin position="12"/>
        <end position="402"/>
    </location>
</feature>
<dbReference type="GO" id="GO:0005886">
    <property type="term" value="C:plasma membrane"/>
    <property type="evidence" value="ECO:0007669"/>
    <property type="project" value="UniProtKB-SubCell"/>
</dbReference>
<dbReference type="PANTHER" id="PTHR43266:SF7">
    <property type="entry name" value="TRANSPORTER, PUTATIVE-RELATED"/>
    <property type="match status" value="1"/>
</dbReference>
<feature type="transmembrane region" description="Helical" evidence="7">
    <location>
        <begin position="12"/>
        <end position="33"/>
    </location>
</feature>
<dbReference type="InterPro" id="IPR011701">
    <property type="entry name" value="MFS"/>
</dbReference>
<feature type="transmembrane region" description="Helical" evidence="7">
    <location>
        <begin position="101"/>
        <end position="124"/>
    </location>
</feature>
<keyword evidence="3" id="KW-1003">Cell membrane</keyword>
<evidence type="ECO:0000313" key="10">
    <source>
        <dbReference type="Proteomes" id="UP000323257"/>
    </source>
</evidence>
<dbReference type="PROSITE" id="PS50850">
    <property type="entry name" value="MFS"/>
    <property type="match status" value="1"/>
</dbReference>
<accession>A0A5S5C5M5</accession>
<dbReference type="SUPFAM" id="SSF103473">
    <property type="entry name" value="MFS general substrate transporter"/>
    <property type="match status" value="1"/>
</dbReference>
<comment type="subcellular location">
    <subcellularLocation>
        <location evidence="1">Cell membrane</location>
        <topology evidence="1">Multi-pass membrane protein</topology>
    </subcellularLocation>
</comment>
<dbReference type="Gene3D" id="1.20.1250.20">
    <property type="entry name" value="MFS general substrate transporter like domains"/>
    <property type="match status" value="1"/>
</dbReference>
<comment type="caution">
    <text evidence="9">The sequence shown here is derived from an EMBL/GenBank/DDBJ whole genome shotgun (WGS) entry which is preliminary data.</text>
</comment>
<evidence type="ECO:0000256" key="5">
    <source>
        <dbReference type="ARBA" id="ARBA00022989"/>
    </source>
</evidence>
<dbReference type="InterPro" id="IPR036259">
    <property type="entry name" value="MFS_trans_sf"/>
</dbReference>
<feature type="transmembrane region" description="Helical" evidence="7">
    <location>
        <begin position="45"/>
        <end position="65"/>
    </location>
</feature>
<evidence type="ECO:0000256" key="4">
    <source>
        <dbReference type="ARBA" id="ARBA00022692"/>
    </source>
</evidence>